<evidence type="ECO:0000259" key="2">
    <source>
        <dbReference type="Pfam" id="PF22827"/>
    </source>
</evidence>
<keyword evidence="4" id="KW-1185">Reference proteome</keyword>
<dbReference type="AlphaFoldDB" id="A0A5R9KEA0"/>
<protein>
    <submittedName>
        <fullName evidence="3">Gliding motility protein GldL</fullName>
    </submittedName>
</protein>
<accession>A0A5R9KEA0</accession>
<dbReference type="RefSeq" id="WP_138281014.1">
    <property type="nucleotide sequence ID" value="NZ_BMGE01000002.1"/>
</dbReference>
<evidence type="ECO:0000313" key="3">
    <source>
        <dbReference type="EMBL" id="TLU94386.1"/>
    </source>
</evidence>
<keyword evidence="1" id="KW-0812">Transmembrane</keyword>
<keyword evidence="1" id="KW-1133">Transmembrane helix</keyword>
<reference evidence="3 4" key="1">
    <citation type="submission" date="2019-05" db="EMBL/GenBank/DDBJ databases">
        <authorList>
            <person name="Qu J.-H."/>
        </authorList>
    </citation>
    <scope>NUCLEOTIDE SEQUENCE [LARGE SCALE GENOMIC DNA]</scope>
    <source>
        <strain evidence="3 4">Z12</strain>
    </source>
</reference>
<evidence type="ECO:0000313" key="4">
    <source>
        <dbReference type="Proteomes" id="UP000309788"/>
    </source>
</evidence>
<organism evidence="3 4">
    <name type="scientific">Dyadobacter sediminis</name>
    <dbReference type="NCBI Taxonomy" id="1493691"/>
    <lineage>
        <taxon>Bacteria</taxon>
        <taxon>Pseudomonadati</taxon>
        <taxon>Bacteroidota</taxon>
        <taxon>Cytophagia</taxon>
        <taxon>Cytophagales</taxon>
        <taxon>Spirosomataceae</taxon>
        <taxon>Dyadobacter</taxon>
    </lineage>
</organism>
<dbReference type="Pfam" id="PF22827">
    <property type="entry name" value="GldL_N"/>
    <property type="match status" value="1"/>
</dbReference>
<dbReference type="InterPro" id="IPR019852">
    <property type="entry name" value="Motility-assoc_prot_GldL"/>
</dbReference>
<proteinExistence type="predicted"/>
<evidence type="ECO:0000256" key="1">
    <source>
        <dbReference type="SAM" id="Phobius"/>
    </source>
</evidence>
<feature type="transmembrane region" description="Helical" evidence="1">
    <location>
        <begin position="14"/>
        <end position="32"/>
    </location>
</feature>
<dbReference type="EMBL" id="VCEI01000021">
    <property type="protein sequence ID" value="TLU94386.1"/>
    <property type="molecule type" value="Genomic_DNA"/>
</dbReference>
<dbReference type="Proteomes" id="UP000309788">
    <property type="component" value="Unassembled WGS sequence"/>
</dbReference>
<keyword evidence="1" id="KW-0472">Membrane</keyword>
<dbReference type="NCBIfam" id="TIGR03513">
    <property type="entry name" value="GldL_gliding"/>
    <property type="match status" value="1"/>
</dbReference>
<dbReference type="SUPFAM" id="SSF58104">
    <property type="entry name" value="Methyl-accepting chemotaxis protein (MCP) signaling domain"/>
    <property type="match status" value="1"/>
</dbReference>
<sequence length="271" mass="29239">MAKNSGPSFFWDKLVPTIYSAGAAVVILGALFKIQHWDGGGPMLTLGLGTEVLIFLLYAIQTLTQSADRDPDWTRVYPELADDYSGPAVSRLSTTGGSGVTTKLDNMLDNAKISPEIFDSLGKGFKNLSDTVGKITDLTDATVATNDYAKNVKNASTAINDMNKSYGVAINAMTSMADATKDAQSYREQFQQITKNMGALNAVYELELQDTTKHLKAMNAFYGNLTAAMANMADATKESQVFKNEMSKLTTNISSLNSIYGNMLTAMRGNA</sequence>
<feature type="transmembrane region" description="Helical" evidence="1">
    <location>
        <begin position="44"/>
        <end position="60"/>
    </location>
</feature>
<name>A0A5R9KEA0_9BACT</name>
<dbReference type="InterPro" id="IPR055087">
    <property type="entry name" value="GldL-like_N"/>
</dbReference>
<comment type="caution">
    <text evidence="3">The sequence shown here is derived from an EMBL/GenBank/DDBJ whole genome shotgun (WGS) entry which is preliminary data.</text>
</comment>
<gene>
    <name evidence="3" type="primary">gldL</name>
    <name evidence="3" type="ORF">FEM55_09065</name>
</gene>
<dbReference type="OrthoDB" id="1466660at2"/>
<dbReference type="Gene3D" id="1.10.287.950">
    <property type="entry name" value="Methyl-accepting chemotaxis protein"/>
    <property type="match status" value="1"/>
</dbReference>
<feature type="domain" description="Gliding motility protein GldL-like N-terminal" evidence="2">
    <location>
        <begin position="18"/>
        <end position="83"/>
    </location>
</feature>